<dbReference type="PANTHER" id="PTHR46401">
    <property type="entry name" value="GLYCOSYLTRANSFERASE WBBK-RELATED"/>
    <property type="match status" value="1"/>
</dbReference>
<keyword evidence="2" id="KW-1133">Transmembrane helix</keyword>
<dbReference type="GO" id="GO:0016757">
    <property type="term" value="F:glycosyltransferase activity"/>
    <property type="evidence" value="ECO:0007669"/>
    <property type="project" value="TreeGrafter"/>
</dbReference>
<dbReference type="Pfam" id="PF13692">
    <property type="entry name" value="Glyco_trans_1_4"/>
    <property type="match status" value="1"/>
</dbReference>
<feature type="transmembrane region" description="Helical" evidence="2">
    <location>
        <begin position="105"/>
        <end position="124"/>
    </location>
</feature>
<gene>
    <name evidence="3" type="ORF">EWU20_00315</name>
</gene>
<keyword evidence="2" id="KW-0472">Membrane</keyword>
<comment type="caution">
    <text evidence="3">The sequence shown here is derived from an EMBL/GenBank/DDBJ whole genome shotgun (WGS) entry which is preliminary data.</text>
</comment>
<keyword evidence="1 3" id="KW-0808">Transferase</keyword>
<protein>
    <submittedName>
        <fullName evidence="3">Glycosyltransferase WbuB</fullName>
    </submittedName>
</protein>
<evidence type="ECO:0000256" key="2">
    <source>
        <dbReference type="SAM" id="Phobius"/>
    </source>
</evidence>
<keyword evidence="2" id="KW-0812">Transmembrane</keyword>
<evidence type="ECO:0000313" key="4">
    <source>
        <dbReference type="Proteomes" id="UP000293583"/>
    </source>
</evidence>
<evidence type="ECO:0000256" key="1">
    <source>
        <dbReference type="ARBA" id="ARBA00022679"/>
    </source>
</evidence>
<dbReference type="EMBL" id="SEWY01000001">
    <property type="protein sequence ID" value="TBH75048.1"/>
    <property type="molecule type" value="Genomic_DNA"/>
</dbReference>
<dbReference type="Proteomes" id="UP000293583">
    <property type="component" value="Unassembled WGS sequence"/>
</dbReference>
<dbReference type="AlphaFoldDB" id="A0A4Q9BIB1"/>
<keyword evidence="4" id="KW-1185">Reference proteome</keyword>
<name>A0A4Q9BIB1_9BACT</name>
<dbReference type="PANTHER" id="PTHR46401:SF2">
    <property type="entry name" value="GLYCOSYLTRANSFERASE WBBK-RELATED"/>
    <property type="match status" value="1"/>
</dbReference>
<reference evidence="3 4" key="1">
    <citation type="submission" date="2019-02" db="EMBL/GenBank/DDBJ databases">
        <title>Genome of a new Bacteroidetes strain.</title>
        <authorList>
            <person name="Pitt A."/>
        </authorList>
    </citation>
    <scope>NUCLEOTIDE SEQUENCE [LARGE SCALE GENOMIC DNA]</scope>
    <source>
        <strain evidence="3 4">103A-SOEBACH</strain>
    </source>
</reference>
<accession>A0A4Q9BIB1</accession>
<dbReference type="Gene3D" id="3.40.50.2000">
    <property type="entry name" value="Glycogen Phosphorylase B"/>
    <property type="match status" value="2"/>
</dbReference>
<organism evidence="3 4">
    <name type="scientific">Aquirufa antheringensis</name>
    <dbReference type="NCBI Taxonomy" id="2516559"/>
    <lineage>
        <taxon>Bacteria</taxon>
        <taxon>Pseudomonadati</taxon>
        <taxon>Bacteroidota</taxon>
        <taxon>Cytophagia</taxon>
        <taxon>Cytophagales</taxon>
        <taxon>Flectobacillaceae</taxon>
        <taxon>Aquirufa</taxon>
    </lineage>
</organism>
<dbReference type="OrthoDB" id="9811902at2"/>
<sequence>MKILYVSQYFYPETFRGNDIVFDLVSKGHDVTVLTGKPNYPLGFFYKGYKFWGIQNEQIHGANVIRIPTIPRGKGGAARLILNYFSFILFSFFPARFKVDTDFDIIFVQQLSPVTMALPAIWALKRNKKAKLYLWVLDLWPESVTSTSGFSNRFVIGLLDKVVKYIYSKSDYILVSSKLFEESIKLRSDNKRIMYFPNWAESLYENPEIKKDLELPVLPNGFNIMFAGNIGEAQDFETILKAANLTKTESINWVLIGDGRKLNWVKSQVKDHDLHNVYIFGRYPIEKMPAFFQSADVMLLTLKKSTISELTVPAKLQAYMASGKIILGAINGEAKFIINNNNIGLASESGDFNSLSSNAIFLKNLTTPQKILLESNSKNLYFKEYSKTVLLNKLEDMFITNNLNE</sequence>
<dbReference type="GO" id="GO:0009103">
    <property type="term" value="P:lipopolysaccharide biosynthetic process"/>
    <property type="evidence" value="ECO:0007669"/>
    <property type="project" value="TreeGrafter"/>
</dbReference>
<evidence type="ECO:0000313" key="3">
    <source>
        <dbReference type="EMBL" id="TBH75048.1"/>
    </source>
</evidence>
<dbReference type="RefSeq" id="WP_130922256.1">
    <property type="nucleotide sequence ID" value="NZ_SEWY01000001.1"/>
</dbReference>
<dbReference type="CDD" id="cd03794">
    <property type="entry name" value="GT4_WbuB-like"/>
    <property type="match status" value="1"/>
</dbReference>
<dbReference type="SUPFAM" id="SSF53756">
    <property type="entry name" value="UDP-Glycosyltransferase/glycogen phosphorylase"/>
    <property type="match status" value="1"/>
</dbReference>
<proteinExistence type="predicted"/>
<feature type="transmembrane region" description="Helical" evidence="2">
    <location>
        <begin position="76"/>
        <end position="93"/>
    </location>
</feature>